<evidence type="ECO:0000313" key="4">
    <source>
        <dbReference type="Proteomes" id="UP000275024"/>
    </source>
</evidence>
<dbReference type="EMBL" id="RBDX01000017">
    <property type="protein sequence ID" value="RKN06980.1"/>
    <property type="molecule type" value="Genomic_DNA"/>
</dbReference>
<proteinExistence type="predicted"/>
<dbReference type="Proteomes" id="UP000275024">
    <property type="component" value="Unassembled WGS sequence"/>
</dbReference>
<protein>
    <recommendedName>
        <fullName evidence="5">HEAT repeat domain-containing protein</fullName>
    </recommendedName>
</protein>
<name>A0A3A9W1Y6_9ACTN</name>
<gene>
    <name evidence="2" type="ORF">D7318_26815</name>
    <name evidence="1" type="ORF">D7319_19980</name>
</gene>
<accession>A0A3A9W1Y6</accession>
<dbReference type="EMBL" id="RBDY01000030">
    <property type="protein sequence ID" value="RKN15880.1"/>
    <property type="molecule type" value="Genomic_DNA"/>
</dbReference>
<dbReference type="AlphaFoldDB" id="A0A3A9W1Y6"/>
<evidence type="ECO:0000313" key="3">
    <source>
        <dbReference type="Proteomes" id="UP000268652"/>
    </source>
</evidence>
<comment type="caution">
    <text evidence="1">The sequence shown here is derived from an EMBL/GenBank/DDBJ whole genome shotgun (WGS) entry which is preliminary data.</text>
</comment>
<evidence type="ECO:0000313" key="2">
    <source>
        <dbReference type="EMBL" id="RKN15880.1"/>
    </source>
</evidence>
<organism evidence="1 4">
    <name type="scientific">Streptomyces radicis</name>
    <dbReference type="NCBI Taxonomy" id="1750517"/>
    <lineage>
        <taxon>Bacteria</taxon>
        <taxon>Bacillati</taxon>
        <taxon>Actinomycetota</taxon>
        <taxon>Actinomycetes</taxon>
        <taxon>Kitasatosporales</taxon>
        <taxon>Streptomycetaceae</taxon>
        <taxon>Streptomyces</taxon>
    </lineage>
</organism>
<reference evidence="3 4" key="1">
    <citation type="submission" date="2018-09" db="EMBL/GenBank/DDBJ databases">
        <title>Streptomyces sp. nov. DS1-2, an endophytic actinomycete isolated from roots of Dendrobium scabrilingue.</title>
        <authorList>
            <person name="Kuncharoen N."/>
            <person name="Kudo T."/>
            <person name="Ohkuma M."/>
            <person name="Yuki M."/>
            <person name="Tanasupawat S."/>
        </authorList>
    </citation>
    <scope>NUCLEOTIDE SEQUENCE [LARGE SCALE GENOMIC DNA]</scope>
    <source>
        <strain evidence="1 4">AZ1-7</strain>
        <strain evidence="2 3">DS1-2</strain>
    </source>
</reference>
<sequence length="1105" mass="115821">MTTMAPVDSPAALRAAYDHLPFPARMRALALHARALDDAAYAALADALRSPASGTDDRLLALHLAAARRDIAAVAAALAEPALRRRALAVARRLPVPDEAFAALVLDPARDVRRNACRVLRLARRPALAERLLPEVRERYGPGEAAHMLPACAPDVIEAWLPRLGDAVPATVLHRLARSAPLALARHIASPERPGEPRPFNVYRLAALIARRDVEALLVLAAHAPEAVAGAAGPTLLRAPRTLLGLARGGATLELTLPDRPLPRAARRALRGLGPEELDALIAAVRLRPAFRHGEVTGARPDPLLALLPPERRLRVVEARLAARNVPPVAALAALPAAARADLVRPLLAAAARRPATARAELTALLPWSEGKPLLRELAESHRTADREAGWFGLLTAARAHGDPEEFGRVAASAERAWHDQESVRRAALRAAAGAGGRMLAAVPFAALRDGALTTAQSGDSTAATLSAAGRWVRRTAEVAARDGDMARVAALAPLLASVLGDARRPAAARLSRVSPALAPALWAAVDPAALGDRRAVSLAEALVEHGDQLPGFEELLARIATGDGDPGTADRAARAWLAAPATREERCALLLAARPAAIALPVVRDTVATRRTDLVGAFTAPEAPPRWVPTVSPSAMGRWLPGQRASVHGALAAIAADEEATLRSRTDAVTRLADRDRLLALAADAPQPVAAAALAGLARLAEVRGPEEELATFLAHAGRGGVRGRAAMAAARRLLRNLPDAATVALLGPLVRDTRAPVGTRKEAVRALAAVRGEAAFDALLAAWDAPGQHRDVRVALVPPLLARFQTPDVAVRLSEGLAEAAVRSAVVGGHKAVPPGAARESFGRLLVGLLRDEDPAIAEAGRHAFKGAHREMVEPASEELAEVALAPSVAEESRRTAAEVLGRLAEPGSPCLAAVRRVLDGLAQQAEAQGELAAEGSGRRFLPTSVGLLHRLAADTYRLSEDAQDALTDALLRAGRRRAAARLCLRLAEQSLQRNESRPDRWLRCLELAAGHPLVLSVEGGFHVRAAAAPPTEAALDVLAALRKVDTTEAGLLQVSILASVGRSSGWAEPWAALLGDLAAGPDPDVAEEAGALGVRVRLMLGG</sequence>
<dbReference type="RefSeq" id="WP_120699801.1">
    <property type="nucleotide sequence ID" value="NZ_RBDX01000017.1"/>
</dbReference>
<evidence type="ECO:0000313" key="1">
    <source>
        <dbReference type="EMBL" id="RKN06980.1"/>
    </source>
</evidence>
<keyword evidence="3" id="KW-1185">Reference proteome</keyword>
<dbReference type="OrthoDB" id="3273854at2"/>
<evidence type="ECO:0008006" key="5">
    <source>
        <dbReference type="Google" id="ProtNLM"/>
    </source>
</evidence>
<dbReference type="Proteomes" id="UP000268652">
    <property type="component" value="Unassembled WGS sequence"/>
</dbReference>